<sequence>MGDCVDHEGSGMNENLDESIAINNCETKPFANIKAYKRVFKRQKRKFSALDIDSIQSNAVYSPDVSSTGTIHNRKIKKTKRKQLAVNIDIKKKNTYSSDVTNSEIIYRGKVKKERKQKVVTLTADVFRSITSKLCCSPAFYMLKDVNEMWSAIVNEQLRQWKRNGHSINVYQFFLDKNPLCTRFYDVNDKKNMKCFHNEVRKLCKMLKNIAEIEDDGDESGLRLGMWCRFEFELYIIIFMLTLNRYMLTLVLENLSASALGWYHEYCDSRIARCPIILQEKLRDLMQHSFKRITYTVCQTCTIIGFPFSSTRFVYSKPLMKPSFFQTIVLSRVNQITCLDLGNIKLETVHPIFMNSGLINLKELVWNAACPSLLLSLPARNRLKILSLTSAESTMVGFPAIVQFTGLKKLYTGLHVPDGPTRFDLDVLLRSYQNFWNLNINYSDEAGDGVEMADSDLILSKMLNLRHISFWNAPEKVFTIMARRSLSFNTLQFGQLSQDLSRLCSLDSVMQALFKFNQPKYQIYQLNVDHLKLYLHAMPVISLDYYLPQLMMGLNESMWSIKSLDLFVHCSFGSSMPSSWSLEDSRKSSRSKMNNLTNFSLHIDGFCVVCYFFMLDDLNYHLPRSIKSVSISLVLPSTKASRAIKSLLKFIRQLSDLNSFPDLDELHLQVWGIRCAEQLLNCVSDYLSDVRKLSIICMLWNSTNKGLSRNIQMSIHFHISLFYIDNSLLILGEFESSAVSKLMNNNFLNSHILFNKACKNNIYRYVTSHTCLPWTLTEKDNKLVVDEVKPGFGAGIDTSYTTSAQSKSTWDSPALAKTIPVQKVYQNDFEKRSSQRHHGSYAAPPSNQERIYHSPSSYSNRYDSTKYSKTIGNGFTSSRDQQKFSQSGDYASNVPSAQVNSNKNSGTTPSYGTQFETSRGLISEPHGTMHNNAQEAQNYSFNNGTTTTAYQMNLGNSVPLNQAAFIETQHSPGSYFKGTSVSPEHIIHYVLKGINGCVSFQLLQYNSPINMYSIESAAEQYSQQTGRPTEVYGNSTQSPAYLNSETRKLIEEQEHGRLRRGLSPSTQSSSFKRISQAVGEPVN</sequence>
<dbReference type="WBParaSite" id="Hba_09069">
    <property type="protein sequence ID" value="Hba_09069"/>
    <property type="gene ID" value="Hba_09069"/>
</dbReference>
<feature type="region of interest" description="Disordered" evidence="1">
    <location>
        <begin position="1051"/>
        <end position="1083"/>
    </location>
</feature>
<feature type="domain" description="Zasp-like motif" evidence="2">
    <location>
        <begin position="999"/>
        <end position="1024"/>
    </location>
</feature>
<protein>
    <submittedName>
        <fullName evidence="4">ZM domain-containing protein</fullName>
    </submittedName>
</protein>
<dbReference type="SMART" id="SM00735">
    <property type="entry name" value="ZM"/>
    <property type="match status" value="1"/>
</dbReference>
<feature type="compositionally biased region" description="Polar residues" evidence="1">
    <location>
        <begin position="1063"/>
        <end position="1073"/>
    </location>
</feature>
<evidence type="ECO:0000256" key="1">
    <source>
        <dbReference type="SAM" id="MobiDB-lite"/>
    </source>
</evidence>
<name>A0A1I7WV82_HETBA</name>
<dbReference type="InterPro" id="IPR006643">
    <property type="entry name" value="Zasp-like_motif"/>
</dbReference>
<organism evidence="3 4">
    <name type="scientific">Heterorhabditis bacteriophora</name>
    <name type="common">Entomopathogenic nematode worm</name>
    <dbReference type="NCBI Taxonomy" id="37862"/>
    <lineage>
        <taxon>Eukaryota</taxon>
        <taxon>Metazoa</taxon>
        <taxon>Ecdysozoa</taxon>
        <taxon>Nematoda</taxon>
        <taxon>Chromadorea</taxon>
        <taxon>Rhabditida</taxon>
        <taxon>Rhabditina</taxon>
        <taxon>Rhabditomorpha</taxon>
        <taxon>Strongyloidea</taxon>
        <taxon>Heterorhabditidae</taxon>
        <taxon>Heterorhabditis</taxon>
    </lineage>
</organism>
<reference evidence="4" key="1">
    <citation type="submission" date="2016-11" db="UniProtKB">
        <authorList>
            <consortium name="WormBaseParasite"/>
        </authorList>
    </citation>
    <scope>IDENTIFICATION</scope>
</reference>
<accession>A0A1I7WV82</accession>
<evidence type="ECO:0000259" key="2">
    <source>
        <dbReference type="SMART" id="SM00735"/>
    </source>
</evidence>
<feature type="region of interest" description="Disordered" evidence="1">
    <location>
        <begin position="830"/>
        <end position="915"/>
    </location>
</feature>
<keyword evidence="3" id="KW-1185">Reference proteome</keyword>
<proteinExistence type="predicted"/>
<dbReference type="AlphaFoldDB" id="A0A1I7WV82"/>
<feature type="compositionally biased region" description="Polar residues" evidence="1">
    <location>
        <begin position="845"/>
        <end position="915"/>
    </location>
</feature>
<dbReference type="Proteomes" id="UP000095283">
    <property type="component" value="Unplaced"/>
</dbReference>
<evidence type="ECO:0000313" key="4">
    <source>
        <dbReference type="WBParaSite" id="Hba_09069"/>
    </source>
</evidence>
<evidence type="ECO:0000313" key="3">
    <source>
        <dbReference type="Proteomes" id="UP000095283"/>
    </source>
</evidence>